<reference evidence="2" key="1">
    <citation type="submission" date="2021-03" db="EMBL/GenBank/DDBJ databases">
        <title>Ottowia sp. 27C isolated from the cloaca of a Giant Asian pond turtle (Heosemys grandis).</title>
        <authorList>
            <person name="Spergser J."/>
            <person name="Busse H.-J."/>
        </authorList>
    </citation>
    <scope>NUCLEOTIDE SEQUENCE</scope>
    <source>
        <strain evidence="2">27C</strain>
    </source>
</reference>
<dbReference type="Proteomes" id="UP000663903">
    <property type="component" value="Chromosome"/>
</dbReference>
<name>A0A975CJK9_9BURK</name>
<dbReference type="GO" id="GO:0043683">
    <property type="term" value="P:type IV pilus assembly"/>
    <property type="evidence" value="ECO:0007669"/>
    <property type="project" value="InterPro"/>
</dbReference>
<keyword evidence="3" id="KW-1185">Reference proteome</keyword>
<dbReference type="Gene3D" id="3.30.700.10">
    <property type="entry name" value="Glycoprotein, Type 4 Pilin"/>
    <property type="match status" value="1"/>
</dbReference>
<organism evidence="2 3">
    <name type="scientific">Ottowia testudinis</name>
    <dbReference type="NCBI Taxonomy" id="2816950"/>
    <lineage>
        <taxon>Bacteria</taxon>
        <taxon>Pseudomonadati</taxon>
        <taxon>Pseudomonadota</taxon>
        <taxon>Betaproteobacteria</taxon>
        <taxon>Burkholderiales</taxon>
        <taxon>Comamonadaceae</taxon>
        <taxon>Ottowia</taxon>
    </lineage>
</organism>
<dbReference type="InterPro" id="IPR045584">
    <property type="entry name" value="Pilin-like"/>
</dbReference>
<evidence type="ECO:0000256" key="1">
    <source>
        <dbReference type="SAM" id="Phobius"/>
    </source>
</evidence>
<feature type="transmembrane region" description="Helical" evidence="1">
    <location>
        <begin position="16"/>
        <end position="39"/>
    </location>
</feature>
<evidence type="ECO:0000313" key="3">
    <source>
        <dbReference type="Proteomes" id="UP000663903"/>
    </source>
</evidence>
<dbReference type="EMBL" id="CP071796">
    <property type="protein sequence ID" value="QTD46271.1"/>
    <property type="molecule type" value="Genomic_DNA"/>
</dbReference>
<dbReference type="PROSITE" id="PS00409">
    <property type="entry name" value="PROKAR_NTER_METHYL"/>
    <property type="match status" value="1"/>
</dbReference>
<dbReference type="InterPro" id="IPR031982">
    <property type="entry name" value="PilE-like"/>
</dbReference>
<accession>A0A975CJK9</accession>
<dbReference type="PANTHER" id="PTHR30093">
    <property type="entry name" value="GENERAL SECRETION PATHWAY PROTEIN G"/>
    <property type="match status" value="1"/>
</dbReference>
<dbReference type="PANTHER" id="PTHR30093:SF47">
    <property type="entry name" value="TYPE IV PILUS NON-CORE MINOR PILIN PILE"/>
    <property type="match status" value="1"/>
</dbReference>
<keyword evidence="1" id="KW-1133">Transmembrane helix</keyword>
<keyword evidence="1" id="KW-0812">Transmembrane</keyword>
<dbReference type="AlphaFoldDB" id="A0A975CJK9"/>
<dbReference type="Pfam" id="PF07963">
    <property type="entry name" value="N_methyl"/>
    <property type="match status" value="1"/>
</dbReference>
<evidence type="ECO:0000313" key="2">
    <source>
        <dbReference type="EMBL" id="QTD46271.1"/>
    </source>
</evidence>
<dbReference type="SUPFAM" id="SSF54523">
    <property type="entry name" value="Pili subunits"/>
    <property type="match status" value="1"/>
</dbReference>
<dbReference type="RefSeq" id="WP_208010170.1">
    <property type="nucleotide sequence ID" value="NZ_CP071796.1"/>
</dbReference>
<sequence>MISSNKLPVRSRQSGFTLIEVMIVVAIVGILAAIAYPAYAEYILRSRRVDAKNALLDYASRQEKFFSTQNRYAKSRKELGYSSDTDETYTIDVMSSGSTANYKLTVAAANVTQNTFTVTAVPQGAQTKDVKCYTFSLTNTGLKQNFAANNAALTGDCW</sequence>
<dbReference type="NCBIfam" id="TIGR02532">
    <property type="entry name" value="IV_pilin_GFxxxE"/>
    <property type="match status" value="1"/>
</dbReference>
<proteinExistence type="predicted"/>
<dbReference type="InterPro" id="IPR012902">
    <property type="entry name" value="N_methyl_site"/>
</dbReference>
<gene>
    <name evidence="2" type="ORF">J1M35_05050</name>
</gene>
<dbReference type="Pfam" id="PF16732">
    <property type="entry name" value="ComP_DUS"/>
    <property type="match status" value="1"/>
</dbReference>
<keyword evidence="1" id="KW-0472">Membrane</keyword>
<dbReference type="KEGG" id="otd:J1M35_05050"/>
<protein>
    <submittedName>
        <fullName evidence="2">Type IV pilin protein</fullName>
    </submittedName>
</protein>